<dbReference type="Pfam" id="PF05903">
    <property type="entry name" value="Peptidase_C97"/>
    <property type="match status" value="1"/>
</dbReference>
<evidence type="ECO:0000313" key="7">
    <source>
        <dbReference type="Proteomes" id="UP000230066"/>
    </source>
</evidence>
<keyword evidence="7" id="KW-1185">Reference proteome</keyword>
<accession>A0A4E0RC33</accession>
<dbReference type="AlphaFoldDB" id="A0A4E0RC33"/>
<evidence type="ECO:0000256" key="3">
    <source>
        <dbReference type="ARBA" id="ARBA00022801"/>
    </source>
</evidence>
<proteinExistence type="inferred from homology"/>
<dbReference type="GO" id="GO:0101005">
    <property type="term" value="F:deubiquitinase activity"/>
    <property type="evidence" value="ECO:0007669"/>
    <property type="project" value="TreeGrafter"/>
</dbReference>
<gene>
    <name evidence="6" type="ORF">D915_005244</name>
</gene>
<comment type="similarity">
    <text evidence="1">Belongs to the DeSI family.</text>
</comment>
<dbReference type="EMBL" id="JXXN02001835">
    <property type="protein sequence ID" value="THD23984.1"/>
    <property type="molecule type" value="Genomic_DNA"/>
</dbReference>
<name>A0A4E0RC33_FASHE</name>
<keyword evidence="3" id="KW-0378">Hydrolase</keyword>
<feature type="domain" description="PPPDE" evidence="5">
    <location>
        <begin position="54"/>
        <end position="198"/>
    </location>
</feature>
<feature type="region of interest" description="Disordered" evidence="4">
    <location>
        <begin position="398"/>
        <end position="424"/>
    </location>
</feature>
<dbReference type="InterPro" id="IPR042266">
    <property type="entry name" value="PPPDE_sf"/>
</dbReference>
<evidence type="ECO:0000256" key="2">
    <source>
        <dbReference type="ARBA" id="ARBA00022670"/>
    </source>
</evidence>
<organism evidence="6 7">
    <name type="scientific">Fasciola hepatica</name>
    <name type="common">Liver fluke</name>
    <dbReference type="NCBI Taxonomy" id="6192"/>
    <lineage>
        <taxon>Eukaryota</taxon>
        <taxon>Metazoa</taxon>
        <taxon>Spiralia</taxon>
        <taxon>Lophotrochozoa</taxon>
        <taxon>Platyhelminthes</taxon>
        <taxon>Trematoda</taxon>
        <taxon>Digenea</taxon>
        <taxon>Plagiorchiida</taxon>
        <taxon>Echinostomata</taxon>
        <taxon>Echinostomatoidea</taxon>
        <taxon>Fasciolidae</taxon>
        <taxon>Fasciola</taxon>
    </lineage>
</organism>
<sequence>MQQRQERHEQQQQQQHQSLHGFLDKLKAKLDRNGGAGKSGQSSRHSSLFTATGTVVSVNVYDMMWLNVYTNSLGIGVYHTGVVVHGTEYCYGGHPFDYSGIFAMAPQDSETLGPNYSYKTTINMGWTDFTESDISLILEDMGPQYRGDQYHLLHRNCNHFSDAFVQILCGTSLPKWINRLATVGAKLPFVERSIPKIWLTPRPLEELNAAHSERSNTNADLGTCSCPLLLHRDGHPAEQSPSKSRPNPFSRIQSTFQRRLNLSDRPRSSVSFRGLLNRSREIPVDGNGSLMTLADSLDVGLHSHPADSRHLRRSSLRRYSAHPRLRDGDSDVNSRGSRWKHNLTESDSHDPSKLHQGENGIRVDSAVLSSADELCSTVKRRDSFFSRLSVPIPAAFHTRRPSSVHTGPERSGSSGRALSSTSSRETMFSTVFPVGASSTGHSTASRRSCAQPLTDLGTAVQDQPIAHNLQPSSEHKSSQHPSITPMIKSQTGTNCAHNLTTGLLTRLQNLCGTTQLHDSIHSSPALDSDTNSLTNSAF</sequence>
<feature type="compositionally biased region" description="Basic and acidic residues" evidence="4">
    <location>
        <begin position="342"/>
        <end position="356"/>
    </location>
</feature>
<dbReference type="PANTHER" id="PTHR12378">
    <property type="entry name" value="DESUMOYLATING ISOPEPTIDASE"/>
    <property type="match status" value="1"/>
</dbReference>
<evidence type="ECO:0000313" key="6">
    <source>
        <dbReference type="EMBL" id="THD23984.1"/>
    </source>
</evidence>
<dbReference type="SMART" id="SM01179">
    <property type="entry name" value="DUF862"/>
    <property type="match status" value="1"/>
</dbReference>
<dbReference type="PANTHER" id="PTHR12378:SF80">
    <property type="entry name" value="IP06716P-RELATED"/>
    <property type="match status" value="1"/>
</dbReference>
<feature type="region of interest" description="Disordered" evidence="4">
    <location>
        <begin position="469"/>
        <end position="489"/>
    </location>
</feature>
<feature type="compositionally biased region" description="Low complexity" evidence="4">
    <location>
        <begin position="410"/>
        <end position="424"/>
    </location>
</feature>
<feature type="region of interest" description="Disordered" evidence="4">
    <location>
        <begin position="519"/>
        <end position="538"/>
    </location>
</feature>
<evidence type="ECO:0000259" key="5">
    <source>
        <dbReference type="PROSITE" id="PS51858"/>
    </source>
</evidence>
<protein>
    <submittedName>
        <fullName evidence="6">PPPDE peptidase domain-containing protein 1</fullName>
    </submittedName>
</protein>
<comment type="caution">
    <text evidence="6">The sequence shown here is derived from an EMBL/GenBank/DDBJ whole genome shotgun (WGS) entry which is preliminary data.</text>
</comment>
<feature type="compositionally biased region" description="Basic residues" evidence="4">
    <location>
        <begin position="310"/>
        <end position="323"/>
    </location>
</feature>
<evidence type="ECO:0000256" key="1">
    <source>
        <dbReference type="ARBA" id="ARBA00008140"/>
    </source>
</evidence>
<keyword evidence="2" id="KW-0645">Protease</keyword>
<feature type="compositionally biased region" description="Polar residues" evidence="4">
    <location>
        <begin position="479"/>
        <end position="489"/>
    </location>
</feature>
<feature type="compositionally biased region" description="Polar residues" evidence="4">
    <location>
        <begin position="528"/>
        <end position="538"/>
    </location>
</feature>
<reference evidence="6" key="1">
    <citation type="submission" date="2019-03" db="EMBL/GenBank/DDBJ databases">
        <title>Improved annotation for the trematode Fasciola hepatica.</title>
        <authorList>
            <person name="Choi Y.-J."/>
            <person name="Martin J."/>
            <person name="Mitreva M."/>
        </authorList>
    </citation>
    <scope>NUCLEOTIDE SEQUENCE [LARGE SCALE GENOMIC DNA]</scope>
</reference>
<dbReference type="InterPro" id="IPR008580">
    <property type="entry name" value="PPPDE_dom"/>
</dbReference>
<dbReference type="Gene3D" id="3.90.1720.30">
    <property type="entry name" value="PPPDE domains"/>
    <property type="match status" value="1"/>
</dbReference>
<dbReference type="Proteomes" id="UP000230066">
    <property type="component" value="Unassembled WGS sequence"/>
</dbReference>
<dbReference type="PROSITE" id="PS51858">
    <property type="entry name" value="PPPDE"/>
    <property type="match status" value="1"/>
</dbReference>
<dbReference type="GO" id="GO:0006508">
    <property type="term" value="P:proteolysis"/>
    <property type="evidence" value="ECO:0007669"/>
    <property type="project" value="UniProtKB-KW"/>
</dbReference>
<feature type="region of interest" description="Disordered" evidence="4">
    <location>
        <begin position="303"/>
        <end position="358"/>
    </location>
</feature>
<dbReference type="GO" id="GO:0016579">
    <property type="term" value="P:protein deubiquitination"/>
    <property type="evidence" value="ECO:0007669"/>
    <property type="project" value="TreeGrafter"/>
</dbReference>
<evidence type="ECO:0000256" key="4">
    <source>
        <dbReference type="SAM" id="MobiDB-lite"/>
    </source>
</evidence>